<name>A0A6P5Q8B3_MUSCR</name>
<feature type="compositionally biased region" description="Basic residues" evidence="3">
    <location>
        <begin position="202"/>
        <end position="213"/>
    </location>
</feature>
<feature type="compositionally biased region" description="Polar residues" evidence="3">
    <location>
        <begin position="176"/>
        <end position="189"/>
    </location>
</feature>
<sequence>MYPFIPPARLLPGSPASFLPSGPSCPQPNGPYPGPAVRVRGPTRSYVTTNVPFPELPRPNSAPTDPVGPLGTQGSMSSGPWAPGMGGQHTNAPYLFPEPSPTPPLPVSGAPPVAWVTVPPGAWEPPAQYPTPEASYPTPGLQPSPNNPYQLPPGPSGASPVPGSLHRMNELPGGSPSDSSNPESTLESTGQKKHLKLDSKSIKRRRSKKKSKRVTWGDIKTLTHKAETLGKQQGHNTTDPKMMLLCLMTMLHVNSQRESEGSQ</sequence>
<evidence type="ECO:0000256" key="3">
    <source>
        <dbReference type="SAM" id="MobiDB-lite"/>
    </source>
</evidence>
<dbReference type="AlphaFoldDB" id="A0A6P5Q8B3"/>
<evidence type="ECO:0000256" key="1">
    <source>
        <dbReference type="ARBA" id="ARBA00007272"/>
    </source>
</evidence>
<feature type="compositionally biased region" description="Pro residues" evidence="3">
    <location>
        <begin position="140"/>
        <end position="155"/>
    </location>
</feature>
<feature type="region of interest" description="Disordered" evidence="3">
    <location>
        <begin position="126"/>
        <end position="218"/>
    </location>
</feature>
<dbReference type="KEGG" id="mcal:110298361"/>
<evidence type="ECO:0000313" key="4">
    <source>
        <dbReference type="Proteomes" id="UP000515126"/>
    </source>
</evidence>
<accession>A0A6P5Q8B3</accession>
<dbReference type="InterPro" id="IPR031653">
    <property type="entry name" value="MISS"/>
</dbReference>
<dbReference type="GeneID" id="110298361"/>
<dbReference type="Proteomes" id="UP000515126">
    <property type="component" value="Chromosome 7"/>
</dbReference>
<feature type="compositionally biased region" description="Pro residues" evidence="3">
    <location>
        <begin position="96"/>
        <end position="105"/>
    </location>
</feature>
<dbReference type="Pfam" id="PF15822">
    <property type="entry name" value="MISS"/>
    <property type="match status" value="1"/>
</dbReference>
<evidence type="ECO:0000313" key="5">
    <source>
        <dbReference type="RefSeq" id="XP_021023213.1"/>
    </source>
</evidence>
<dbReference type="PANTHER" id="PTHR35973">
    <property type="entry name" value="MAPK-INTERACTING AND SPINDLE-STABILIZING PROTEIN-LIKE"/>
    <property type="match status" value="1"/>
</dbReference>
<protein>
    <submittedName>
        <fullName evidence="5 6">MAPK-interacting and spindle-stabilizing protein</fullName>
    </submittedName>
</protein>
<gene>
    <name evidence="5 6" type="primary">LOC110298361</name>
</gene>
<reference evidence="5 6" key="1">
    <citation type="submission" date="2025-04" db="UniProtKB">
        <authorList>
            <consortium name="RefSeq"/>
        </authorList>
    </citation>
    <scope>IDENTIFICATION</scope>
</reference>
<evidence type="ECO:0000313" key="6">
    <source>
        <dbReference type="RefSeq" id="XP_021023214.1"/>
    </source>
</evidence>
<dbReference type="RefSeq" id="XP_021023214.1">
    <property type="nucleotide sequence ID" value="XM_021167555.2"/>
</dbReference>
<evidence type="ECO:0000256" key="2">
    <source>
        <dbReference type="ARBA" id="ARBA00022553"/>
    </source>
</evidence>
<dbReference type="PANTHER" id="PTHR35973:SF2">
    <property type="entry name" value="MAPK-INTERACTING AND SPINDLE-STABILIZING PROTEIN"/>
    <property type="match status" value="1"/>
</dbReference>
<keyword evidence="2" id="KW-0597">Phosphoprotein</keyword>
<comment type="similarity">
    <text evidence="1">Belongs to the MISS family.</text>
</comment>
<keyword evidence="4" id="KW-1185">Reference proteome</keyword>
<dbReference type="GO" id="GO:0042802">
    <property type="term" value="F:identical protein binding"/>
    <property type="evidence" value="ECO:0007669"/>
    <property type="project" value="Ensembl"/>
</dbReference>
<organism evidence="4 6">
    <name type="scientific">Mus caroli</name>
    <name type="common">Ryukyu mouse</name>
    <name type="synonym">Ricefield mouse</name>
    <dbReference type="NCBI Taxonomy" id="10089"/>
    <lineage>
        <taxon>Eukaryota</taxon>
        <taxon>Metazoa</taxon>
        <taxon>Chordata</taxon>
        <taxon>Craniata</taxon>
        <taxon>Vertebrata</taxon>
        <taxon>Euteleostomi</taxon>
        <taxon>Mammalia</taxon>
        <taxon>Eutheria</taxon>
        <taxon>Euarchontoglires</taxon>
        <taxon>Glires</taxon>
        <taxon>Rodentia</taxon>
        <taxon>Myomorpha</taxon>
        <taxon>Muroidea</taxon>
        <taxon>Muridae</taxon>
        <taxon>Murinae</taxon>
        <taxon>Mus</taxon>
        <taxon>Mus</taxon>
    </lineage>
</organism>
<dbReference type="RefSeq" id="XP_021023213.1">
    <property type="nucleotide sequence ID" value="XM_021167554.2"/>
</dbReference>
<feature type="compositionally biased region" description="Pro residues" evidence="3">
    <location>
        <begin position="23"/>
        <end position="34"/>
    </location>
</feature>
<proteinExistence type="inferred from homology"/>
<feature type="region of interest" description="Disordered" evidence="3">
    <location>
        <begin position="11"/>
        <end position="105"/>
    </location>
</feature>